<comment type="caution">
    <text evidence="6">Lacks conserved residue(s) required for the propagation of feature annotation.</text>
</comment>
<name>A0A3N1Y1S5_9GAMM</name>
<keyword evidence="5 6" id="KW-0472">Membrane</keyword>
<dbReference type="PANTHER" id="PTHR23427">
    <property type="entry name" value="SURFEIT LOCUS PROTEIN"/>
    <property type="match status" value="1"/>
</dbReference>
<sequence length="139" mass="14493">MGPAPPPRYSSAAARRRGAAPLLLLAAALFTGLGLWQLRRAGEKQALLAEAAARWAAAPAPLAALPGPDARFRAVRLRGRYEAQAQVLVGPQGRDGRLGYLVYTPLRTAGNEAVVVARGWQARPTPPAPPSPTASGSRG</sequence>
<dbReference type="GO" id="GO:0005886">
    <property type="term" value="C:plasma membrane"/>
    <property type="evidence" value="ECO:0007669"/>
    <property type="project" value="UniProtKB-SubCell"/>
</dbReference>
<feature type="transmembrane region" description="Helical" evidence="6">
    <location>
        <begin position="20"/>
        <end position="38"/>
    </location>
</feature>
<keyword evidence="6" id="KW-1003">Cell membrane</keyword>
<evidence type="ECO:0000256" key="1">
    <source>
        <dbReference type="ARBA" id="ARBA00004370"/>
    </source>
</evidence>
<evidence type="ECO:0000256" key="5">
    <source>
        <dbReference type="ARBA" id="ARBA00023136"/>
    </source>
</evidence>
<keyword evidence="4 6" id="KW-1133">Transmembrane helix</keyword>
<dbReference type="Proteomes" id="UP000276634">
    <property type="component" value="Unassembled WGS sequence"/>
</dbReference>
<feature type="region of interest" description="Disordered" evidence="7">
    <location>
        <begin position="120"/>
        <end position="139"/>
    </location>
</feature>
<dbReference type="InterPro" id="IPR002994">
    <property type="entry name" value="Surf1/Shy1"/>
</dbReference>
<dbReference type="PANTHER" id="PTHR23427:SF2">
    <property type="entry name" value="SURFEIT LOCUS PROTEIN 1"/>
    <property type="match status" value="1"/>
</dbReference>
<comment type="subcellular location">
    <subcellularLocation>
        <location evidence="6">Cell membrane</location>
        <topology evidence="6">Multi-pass membrane protein</topology>
    </subcellularLocation>
    <subcellularLocation>
        <location evidence="1">Membrane</location>
    </subcellularLocation>
</comment>
<protein>
    <recommendedName>
        <fullName evidence="6">SURF1-like protein</fullName>
    </recommendedName>
</protein>
<organism evidence="8 9">
    <name type="scientific">Inmirania thermothiophila</name>
    <dbReference type="NCBI Taxonomy" id="1750597"/>
    <lineage>
        <taxon>Bacteria</taxon>
        <taxon>Pseudomonadati</taxon>
        <taxon>Pseudomonadota</taxon>
        <taxon>Gammaproteobacteria</taxon>
        <taxon>Chromatiales</taxon>
        <taxon>Ectothiorhodospiraceae</taxon>
        <taxon>Inmirania</taxon>
    </lineage>
</organism>
<reference evidence="8 9" key="1">
    <citation type="submission" date="2018-11" db="EMBL/GenBank/DDBJ databases">
        <title>Genomic Encyclopedia of Type Strains, Phase IV (KMG-IV): sequencing the most valuable type-strain genomes for metagenomic binning, comparative biology and taxonomic classification.</title>
        <authorList>
            <person name="Goeker M."/>
        </authorList>
    </citation>
    <scope>NUCLEOTIDE SEQUENCE [LARGE SCALE GENOMIC DNA]</scope>
    <source>
        <strain evidence="8 9">DSM 100275</strain>
    </source>
</reference>
<keyword evidence="3 6" id="KW-0812">Transmembrane</keyword>
<evidence type="ECO:0000256" key="3">
    <source>
        <dbReference type="ARBA" id="ARBA00022692"/>
    </source>
</evidence>
<dbReference type="InterPro" id="IPR045214">
    <property type="entry name" value="Surf1/Surf4"/>
</dbReference>
<keyword evidence="9" id="KW-1185">Reference proteome</keyword>
<comment type="similarity">
    <text evidence="2 6">Belongs to the SURF1 family.</text>
</comment>
<dbReference type="AlphaFoldDB" id="A0A3N1Y1S5"/>
<proteinExistence type="inferred from homology"/>
<evidence type="ECO:0000256" key="2">
    <source>
        <dbReference type="ARBA" id="ARBA00007165"/>
    </source>
</evidence>
<dbReference type="RefSeq" id="WP_170165103.1">
    <property type="nucleotide sequence ID" value="NZ_RJVI01000002.1"/>
</dbReference>
<evidence type="ECO:0000256" key="7">
    <source>
        <dbReference type="SAM" id="MobiDB-lite"/>
    </source>
</evidence>
<evidence type="ECO:0000256" key="6">
    <source>
        <dbReference type="RuleBase" id="RU363076"/>
    </source>
</evidence>
<dbReference type="PROSITE" id="PS50895">
    <property type="entry name" value="SURF1"/>
    <property type="match status" value="1"/>
</dbReference>
<evidence type="ECO:0000313" key="8">
    <source>
        <dbReference type="EMBL" id="ROR32783.1"/>
    </source>
</evidence>
<dbReference type="EMBL" id="RJVI01000002">
    <property type="protein sequence ID" value="ROR32783.1"/>
    <property type="molecule type" value="Genomic_DNA"/>
</dbReference>
<dbReference type="Pfam" id="PF02104">
    <property type="entry name" value="SURF1"/>
    <property type="match status" value="1"/>
</dbReference>
<gene>
    <name evidence="8" type="ORF">EDC57_1995</name>
</gene>
<evidence type="ECO:0000256" key="4">
    <source>
        <dbReference type="ARBA" id="ARBA00022989"/>
    </source>
</evidence>
<comment type="caution">
    <text evidence="8">The sequence shown here is derived from an EMBL/GenBank/DDBJ whole genome shotgun (WGS) entry which is preliminary data.</text>
</comment>
<evidence type="ECO:0000313" key="9">
    <source>
        <dbReference type="Proteomes" id="UP000276634"/>
    </source>
</evidence>
<accession>A0A3N1Y1S5</accession>